<keyword evidence="9 10" id="KW-0472">Membrane</keyword>
<keyword evidence="8 10" id="KW-1133">Transmembrane helix</keyword>
<comment type="pathway">
    <text evidence="2">Glycolipid biosynthesis; glycosylphosphatidylinositol-anchor biosynthesis.</text>
</comment>
<evidence type="ECO:0000313" key="13">
    <source>
        <dbReference type="Proteomes" id="UP000321154"/>
    </source>
</evidence>
<keyword evidence="6 10" id="KW-0812">Transmembrane</keyword>
<keyword evidence="3" id="KW-0337">GPI-anchor biosynthesis</keyword>
<evidence type="ECO:0000313" key="12">
    <source>
        <dbReference type="EMBL" id="MBA8811812.1"/>
    </source>
</evidence>
<gene>
    <name evidence="12" type="ORF">FB463_000036</name>
    <name evidence="11" type="ORF">FFA01_16070</name>
</gene>
<dbReference type="GO" id="GO:0000009">
    <property type="term" value="F:alpha-1,6-mannosyltransferase activity"/>
    <property type="evidence" value="ECO:0007669"/>
    <property type="project" value="InterPro"/>
</dbReference>
<dbReference type="Proteomes" id="UP000522688">
    <property type="component" value="Unassembled WGS sequence"/>
</dbReference>
<dbReference type="AlphaFoldDB" id="A0A7W3PHK3"/>
<feature type="transmembrane region" description="Helical" evidence="10">
    <location>
        <begin position="118"/>
        <end position="138"/>
    </location>
</feature>
<feature type="transmembrane region" description="Helical" evidence="10">
    <location>
        <begin position="237"/>
        <end position="256"/>
    </location>
</feature>
<evidence type="ECO:0000256" key="8">
    <source>
        <dbReference type="ARBA" id="ARBA00022989"/>
    </source>
</evidence>
<evidence type="ECO:0008006" key="15">
    <source>
        <dbReference type="Google" id="ProtNLM"/>
    </source>
</evidence>
<evidence type="ECO:0000256" key="6">
    <source>
        <dbReference type="ARBA" id="ARBA00022692"/>
    </source>
</evidence>
<reference evidence="12 14" key="2">
    <citation type="submission" date="2020-07" db="EMBL/GenBank/DDBJ databases">
        <title>Sequencing the genomes of 1000 actinobacteria strains.</title>
        <authorList>
            <person name="Klenk H.-P."/>
        </authorList>
    </citation>
    <scope>NUCLEOTIDE SEQUENCE [LARGE SCALE GENOMIC DNA]</scope>
    <source>
        <strain evidence="12 14">DSM 10309</strain>
    </source>
</reference>
<keyword evidence="7" id="KW-0256">Endoplasmic reticulum</keyword>
<dbReference type="RefSeq" id="WP_146854790.1">
    <property type="nucleotide sequence ID" value="NZ_BAAAHR010000007.1"/>
</dbReference>
<feature type="transmembrane region" description="Helical" evidence="10">
    <location>
        <begin position="192"/>
        <end position="225"/>
    </location>
</feature>
<feature type="transmembrane region" description="Helical" evidence="10">
    <location>
        <begin position="329"/>
        <end position="347"/>
    </location>
</feature>
<dbReference type="UniPathway" id="UPA00196"/>
<evidence type="ECO:0000256" key="5">
    <source>
        <dbReference type="ARBA" id="ARBA00022679"/>
    </source>
</evidence>
<dbReference type="PANTHER" id="PTHR12468:SF2">
    <property type="entry name" value="GPI MANNOSYLTRANSFERASE 2"/>
    <property type="match status" value="1"/>
</dbReference>
<dbReference type="EMBL" id="BJUV01000013">
    <property type="protein sequence ID" value="GEK83298.1"/>
    <property type="molecule type" value="Genomic_DNA"/>
</dbReference>
<dbReference type="GO" id="GO:0016020">
    <property type="term" value="C:membrane"/>
    <property type="evidence" value="ECO:0007669"/>
    <property type="project" value="GOC"/>
</dbReference>
<evidence type="ECO:0000256" key="4">
    <source>
        <dbReference type="ARBA" id="ARBA00022676"/>
    </source>
</evidence>
<evidence type="ECO:0000256" key="10">
    <source>
        <dbReference type="SAM" id="Phobius"/>
    </source>
</evidence>
<dbReference type="GO" id="GO:0004376">
    <property type="term" value="F:GPI mannosyltransferase activity"/>
    <property type="evidence" value="ECO:0007669"/>
    <property type="project" value="InterPro"/>
</dbReference>
<protein>
    <recommendedName>
        <fullName evidence="15">Mannosyltransferase PIG-V</fullName>
    </recommendedName>
</protein>
<evidence type="ECO:0000256" key="7">
    <source>
        <dbReference type="ARBA" id="ARBA00022824"/>
    </source>
</evidence>
<feature type="transmembrane region" description="Helical" evidence="10">
    <location>
        <begin position="376"/>
        <end position="395"/>
    </location>
</feature>
<evidence type="ECO:0000256" key="9">
    <source>
        <dbReference type="ARBA" id="ARBA00023136"/>
    </source>
</evidence>
<dbReference type="InterPro" id="IPR007315">
    <property type="entry name" value="PIG-V/Gpi18"/>
</dbReference>
<feature type="transmembrane region" description="Helical" evidence="10">
    <location>
        <begin position="150"/>
        <end position="172"/>
    </location>
</feature>
<organism evidence="12 14">
    <name type="scientific">Frigoribacterium faeni</name>
    <dbReference type="NCBI Taxonomy" id="145483"/>
    <lineage>
        <taxon>Bacteria</taxon>
        <taxon>Bacillati</taxon>
        <taxon>Actinomycetota</taxon>
        <taxon>Actinomycetes</taxon>
        <taxon>Micrococcales</taxon>
        <taxon>Microbacteriaceae</taxon>
        <taxon>Frigoribacterium</taxon>
    </lineage>
</organism>
<keyword evidence="4" id="KW-0328">Glycosyltransferase</keyword>
<feature type="transmembrane region" description="Helical" evidence="10">
    <location>
        <begin position="290"/>
        <end position="317"/>
    </location>
</feature>
<proteinExistence type="predicted"/>
<dbReference type="OrthoDB" id="151635at2"/>
<feature type="transmembrane region" description="Helical" evidence="10">
    <location>
        <begin position="12"/>
        <end position="40"/>
    </location>
</feature>
<sequence length="397" mass="42630">MLQTVATRVRSLPPIVVVLGLYALSRLVSSAWLGGLFALATAQGWDFASYRRDPSFASFSGSWDASFYRTIAQQGYPTELPLDADGNVEVNPWAFLPVFPGLVRGVATVLGVDLAGNAFFAIGLVVATIAGGGAAVLLHRIVAETVGSESALWAVTLFCFGPTAFVLQVAYAESLMLLLVFAALLMMIRRRYLLMIPFGVVAAFTRPGVLALALGLAVTAIVRLVREGRGFRRRERVSVVVAGLLISAAGLAWPLIADAVTGRSGAYLDTELSWWVGFVGRRHFAPLTPWFVMATTFLGWAGAVLVVTVLAATAWFLGRRSTRALGVEVWSYSAAYVLYLVAVFLPQQSLPRLLMPLAPVLGHPTIAASPRLRRTLLGLGIALQPVAVVLLWFVGYP</sequence>
<keyword evidence="13" id="KW-1185">Reference proteome</keyword>
<keyword evidence="5" id="KW-0808">Transferase</keyword>
<dbReference type="GO" id="GO:0031501">
    <property type="term" value="C:mannosyltransferase complex"/>
    <property type="evidence" value="ECO:0007669"/>
    <property type="project" value="TreeGrafter"/>
</dbReference>
<accession>A0A7W3PHK3</accession>
<reference evidence="11 13" key="1">
    <citation type="submission" date="2019-07" db="EMBL/GenBank/DDBJ databases">
        <title>Whole genome shotgun sequence of Frigoribacterium faeni NBRC 103066.</title>
        <authorList>
            <person name="Hosoyama A."/>
            <person name="Uohara A."/>
            <person name="Ohji S."/>
            <person name="Ichikawa N."/>
        </authorList>
    </citation>
    <scope>NUCLEOTIDE SEQUENCE [LARGE SCALE GENOMIC DNA]</scope>
    <source>
        <strain evidence="11 13">NBRC 103066</strain>
    </source>
</reference>
<evidence type="ECO:0000256" key="2">
    <source>
        <dbReference type="ARBA" id="ARBA00004687"/>
    </source>
</evidence>
<comment type="subcellular location">
    <subcellularLocation>
        <location evidence="1">Endoplasmic reticulum membrane</location>
        <topology evidence="1">Multi-pass membrane protein</topology>
    </subcellularLocation>
</comment>
<dbReference type="PANTHER" id="PTHR12468">
    <property type="entry name" value="GPI MANNOSYLTRANSFERASE 2"/>
    <property type="match status" value="1"/>
</dbReference>
<evidence type="ECO:0000256" key="3">
    <source>
        <dbReference type="ARBA" id="ARBA00022502"/>
    </source>
</evidence>
<name>A0A7W3PHK3_9MICO</name>
<dbReference type="GO" id="GO:0006506">
    <property type="term" value="P:GPI anchor biosynthetic process"/>
    <property type="evidence" value="ECO:0007669"/>
    <property type="project" value="UniProtKB-UniPathway"/>
</dbReference>
<dbReference type="Proteomes" id="UP000321154">
    <property type="component" value="Unassembled WGS sequence"/>
</dbReference>
<evidence type="ECO:0000313" key="14">
    <source>
        <dbReference type="Proteomes" id="UP000522688"/>
    </source>
</evidence>
<comment type="caution">
    <text evidence="12">The sequence shown here is derived from an EMBL/GenBank/DDBJ whole genome shotgun (WGS) entry which is preliminary data.</text>
</comment>
<dbReference type="EMBL" id="JACGWW010000001">
    <property type="protein sequence ID" value="MBA8811812.1"/>
    <property type="molecule type" value="Genomic_DNA"/>
</dbReference>
<evidence type="ECO:0000256" key="1">
    <source>
        <dbReference type="ARBA" id="ARBA00004477"/>
    </source>
</evidence>
<evidence type="ECO:0000313" key="11">
    <source>
        <dbReference type="EMBL" id="GEK83298.1"/>
    </source>
</evidence>